<dbReference type="EMBL" id="JACGCI010000214">
    <property type="protein sequence ID" value="KAF6741863.1"/>
    <property type="molecule type" value="Genomic_DNA"/>
</dbReference>
<dbReference type="OrthoDB" id="3223501at2759"/>
<evidence type="ECO:0000313" key="2">
    <source>
        <dbReference type="Proteomes" id="UP000521943"/>
    </source>
</evidence>
<sequence length="238" mass="26679">MHLHARRLLMVPMGACPATSLNYVCQKVMESAISTWHTQFLAEGYRESQYLQLHAPSGAIVQPVYAKGSAWLNSVADDKHFLCPAPLTISLISPPPMSSSFPNFAKLNGTNYSTRSDNLEAWLKAHGLWHIVPPPPPSPRSQQPSTTQQELRDTFEAKCAELQEAWEAKGNKAAGWIWLTLEQDQKGLKRAGSRFNAYNALFSIRKQEEETLQTLINCVDEAMELCQTLRPTAPWTRS</sequence>
<dbReference type="Proteomes" id="UP000521943">
    <property type="component" value="Unassembled WGS sequence"/>
</dbReference>
<organism evidence="1 2">
    <name type="scientific">Ephemerocybe angulata</name>
    <dbReference type="NCBI Taxonomy" id="980116"/>
    <lineage>
        <taxon>Eukaryota</taxon>
        <taxon>Fungi</taxon>
        <taxon>Dikarya</taxon>
        <taxon>Basidiomycota</taxon>
        <taxon>Agaricomycotina</taxon>
        <taxon>Agaricomycetes</taxon>
        <taxon>Agaricomycetidae</taxon>
        <taxon>Agaricales</taxon>
        <taxon>Agaricineae</taxon>
        <taxon>Psathyrellaceae</taxon>
        <taxon>Ephemerocybe</taxon>
    </lineage>
</organism>
<comment type="caution">
    <text evidence="1">The sequence shown here is derived from an EMBL/GenBank/DDBJ whole genome shotgun (WGS) entry which is preliminary data.</text>
</comment>
<dbReference type="AlphaFoldDB" id="A0A8H6H9M8"/>
<evidence type="ECO:0000313" key="1">
    <source>
        <dbReference type="EMBL" id="KAF6741863.1"/>
    </source>
</evidence>
<reference evidence="1 2" key="1">
    <citation type="submission" date="2020-07" db="EMBL/GenBank/DDBJ databases">
        <title>Comparative genomics of pyrophilous fungi reveals a link between fire events and developmental genes.</title>
        <authorList>
            <consortium name="DOE Joint Genome Institute"/>
            <person name="Steindorff A.S."/>
            <person name="Carver A."/>
            <person name="Calhoun S."/>
            <person name="Stillman K."/>
            <person name="Liu H."/>
            <person name="Lipzen A."/>
            <person name="Pangilinan J."/>
            <person name="Labutti K."/>
            <person name="Bruns T.D."/>
            <person name="Grigoriev I.V."/>
        </authorList>
    </citation>
    <scope>NUCLEOTIDE SEQUENCE [LARGE SCALE GENOMIC DNA]</scope>
    <source>
        <strain evidence="1 2">CBS 144469</strain>
    </source>
</reference>
<accession>A0A8H6H9M8</accession>
<keyword evidence="2" id="KW-1185">Reference proteome</keyword>
<gene>
    <name evidence="1" type="ORF">DFP72DRAFT_1083009</name>
</gene>
<proteinExistence type="predicted"/>
<protein>
    <submittedName>
        <fullName evidence="1">Uncharacterized protein</fullName>
    </submittedName>
</protein>
<name>A0A8H6H9M8_9AGAR</name>